<dbReference type="AlphaFoldDB" id="A0A918RAU1"/>
<sequence length="194" mass="19828">MVLPLALLLMFGLFDVGRYAWTLGQLEKAAQMGARYAVATAVVPNGLNTYETIGLSCPGGVLEAGDRICREALGAIRCTGSGSSASCACARTPCPDLGTANSAAFHNIVARMRVSSPVLRADNVTITYSGSGIGYAGDPAVDDAGDPLSDIAPLVTVEVHGISLRTLTLFGGTVALPPVRSTLTLEDGDGAKAT</sequence>
<protein>
    <recommendedName>
        <fullName evidence="1">TadE-like domain-containing protein</fullName>
    </recommendedName>
</protein>
<accession>A0A918RAU1</accession>
<gene>
    <name evidence="2" type="ORF">GCM10011617_04670</name>
</gene>
<keyword evidence="3" id="KW-1185">Reference proteome</keyword>
<dbReference type="EMBL" id="BMZD01000001">
    <property type="protein sequence ID" value="GGZ88784.1"/>
    <property type="molecule type" value="Genomic_DNA"/>
</dbReference>
<feature type="domain" description="TadE-like" evidence="1">
    <location>
        <begin position="1"/>
        <end position="35"/>
    </location>
</feature>
<reference evidence="2" key="2">
    <citation type="submission" date="2020-09" db="EMBL/GenBank/DDBJ databases">
        <authorList>
            <person name="Sun Q."/>
            <person name="Kim S."/>
        </authorList>
    </citation>
    <scope>NUCLEOTIDE SEQUENCE</scope>
    <source>
        <strain evidence="2">KCTC 32422</strain>
    </source>
</reference>
<proteinExistence type="predicted"/>
<comment type="caution">
    <text evidence="2">The sequence shown here is derived from an EMBL/GenBank/DDBJ whole genome shotgun (WGS) entry which is preliminary data.</text>
</comment>
<dbReference type="InterPro" id="IPR012495">
    <property type="entry name" value="TadE-like_dom"/>
</dbReference>
<dbReference type="Pfam" id="PF07811">
    <property type="entry name" value="TadE"/>
    <property type="match status" value="1"/>
</dbReference>
<reference evidence="2" key="1">
    <citation type="journal article" date="2014" name="Int. J. Syst. Evol. Microbiol.">
        <title>Complete genome sequence of Corynebacterium casei LMG S-19264T (=DSM 44701T), isolated from a smear-ripened cheese.</title>
        <authorList>
            <consortium name="US DOE Joint Genome Institute (JGI-PGF)"/>
            <person name="Walter F."/>
            <person name="Albersmeier A."/>
            <person name="Kalinowski J."/>
            <person name="Ruckert C."/>
        </authorList>
    </citation>
    <scope>NUCLEOTIDE SEQUENCE</scope>
    <source>
        <strain evidence="2">KCTC 32422</strain>
    </source>
</reference>
<organism evidence="2 3">
    <name type="scientific">Novosphingobium arvoryzae</name>
    <dbReference type="NCBI Taxonomy" id="1256514"/>
    <lineage>
        <taxon>Bacteria</taxon>
        <taxon>Pseudomonadati</taxon>
        <taxon>Pseudomonadota</taxon>
        <taxon>Alphaproteobacteria</taxon>
        <taxon>Sphingomonadales</taxon>
        <taxon>Sphingomonadaceae</taxon>
        <taxon>Novosphingobium</taxon>
    </lineage>
</organism>
<evidence type="ECO:0000313" key="3">
    <source>
        <dbReference type="Proteomes" id="UP000634139"/>
    </source>
</evidence>
<evidence type="ECO:0000259" key="1">
    <source>
        <dbReference type="Pfam" id="PF07811"/>
    </source>
</evidence>
<evidence type="ECO:0000313" key="2">
    <source>
        <dbReference type="EMBL" id="GGZ88784.1"/>
    </source>
</evidence>
<dbReference type="Proteomes" id="UP000634139">
    <property type="component" value="Unassembled WGS sequence"/>
</dbReference>
<name>A0A918RAU1_9SPHN</name>